<dbReference type="Proteomes" id="UP000747542">
    <property type="component" value="Unassembled WGS sequence"/>
</dbReference>
<dbReference type="InterPro" id="IPR019129">
    <property type="entry name" value="Folate-sensitive_fs_Fra10Ac1"/>
</dbReference>
<keyword evidence="2" id="KW-0812">Transmembrane</keyword>
<dbReference type="EMBL" id="JAHLQT010003582">
    <property type="protein sequence ID" value="KAG7176335.1"/>
    <property type="molecule type" value="Genomic_DNA"/>
</dbReference>
<comment type="caution">
    <text evidence="4">The sequence shown here is derived from an EMBL/GenBank/DDBJ whole genome shotgun (WGS) entry which is preliminary data.</text>
</comment>
<keyword evidence="2" id="KW-0472">Membrane</keyword>
<keyword evidence="5" id="KW-1185">Reference proteome</keyword>
<dbReference type="PANTHER" id="PTHR11567:SF25">
    <property type="entry name" value="PROTEIN FRA10AC1"/>
    <property type="match status" value="1"/>
</dbReference>
<evidence type="ECO:0000256" key="1">
    <source>
        <dbReference type="SAM" id="MobiDB-lite"/>
    </source>
</evidence>
<organism evidence="4 5">
    <name type="scientific">Homarus americanus</name>
    <name type="common">American lobster</name>
    <dbReference type="NCBI Taxonomy" id="6706"/>
    <lineage>
        <taxon>Eukaryota</taxon>
        <taxon>Metazoa</taxon>
        <taxon>Ecdysozoa</taxon>
        <taxon>Arthropoda</taxon>
        <taxon>Crustacea</taxon>
        <taxon>Multicrustacea</taxon>
        <taxon>Malacostraca</taxon>
        <taxon>Eumalacostraca</taxon>
        <taxon>Eucarida</taxon>
        <taxon>Decapoda</taxon>
        <taxon>Pleocyemata</taxon>
        <taxon>Astacidea</taxon>
        <taxon>Nephropoidea</taxon>
        <taxon>Nephropidae</taxon>
        <taxon>Homarus</taxon>
    </lineage>
</organism>
<evidence type="ECO:0000256" key="2">
    <source>
        <dbReference type="SAM" id="Phobius"/>
    </source>
</evidence>
<keyword evidence="3" id="KW-0732">Signal</keyword>
<feature type="compositionally biased region" description="Basic residues" evidence="1">
    <location>
        <begin position="817"/>
        <end position="837"/>
    </location>
</feature>
<dbReference type="GO" id="GO:0016791">
    <property type="term" value="F:phosphatase activity"/>
    <property type="evidence" value="ECO:0007669"/>
    <property type="project" value="TreeGrafter"/>
</dbReference>
<feature type="signal peptide" evidence="3">
    <location>
        <begin position="1"/>
        <end position="21"/>
    </location>
</feature>
<feature type="chain" id="PRO_5035162718" evidence="3">
    <location>
        <begin position="22"/>
        <end position="898"/>
    </location>
</feature>
<evidence type="ECO:0000256" key="3">
    <source>
        <dbReference type="SAM" id="SignalP"/>
    </source>
</evidence>
<accession>A0A8J5N9Z9</accession>
<evidence type="ECO:0000313" key="4">
    <source>
        <dbReference type="EMBL" id="KAG7176335.1"/>
    </source>
</evidence>
<keyword evidence="2" id="KW-1133">Transmembrane helix</keyword>
<feature type="region of interest" description="Disordered" evidence="1">
    <location>
        <begin position="100"/>
        <end position="144"/>
    </location>
</feature>
<feature type="region of interest" description="Disordered" evidence="1">
    <location>
        <begin position="817"/>
        <end position="886"/>
    </location>
</feature>
<feature type="compositionally biased region" description="Basic and acidic residues" evidence="1">
    <location>
        <begin position="838"/>
        <end position="851"/>
    </location>
</feature>
<name>A0A8J5N9Z9_HOMAM</name>
<gene>
    <name evidence="4" type="primary">Fra10ac1-L</name>
    <name evidence="4" type="ORF">Hamer_G009129</name>
</gene>
<feature type="transmembrane region" description="Helical" evidence="2">
    <location>
        <begin position="558"/>
        <end position="580"/>
    </location>
</feature>
<dbReference type="AlphaFoldDB" id="A0A8J5N9Z9"/>
<dbReference type="Pfam" id="PF09725">
    <property type="entry name" value="Fra10Ac1"/>
    <property type="match status" value="1"/>
</dbReference>
<dbReference type="InterPro" id="IPR050645">
    <property type="entry name" value="Histidine_acid_phosphatase"/>
</dbReference>
<reference evidence="4" key="1">
    <citation type="journal article" date="2021" name="Sci. Adv.">
        <title>The American lobster genome reveals insights on longevity, neural, and immune adaptations.</title>
        <authorList>
            <person name="Polinski J.M."/>
            <person name="Zimin A.V."/>
            <person name="Clark K.F."/>
            <person name="Kohn A.B."/>
            <person name="Sadowski N."/>
            <person name="Timp W."/>
            <person name="Ptitsyn A."/>
            <person name="Khanna P."/>
            <person name="Romanova D.Y."/>
            <person name="Williams P."/>
            <person name="Greenwood S.J."/>
            <person name="Moroz L.L."/>
            <person name="Walt D.R."/>
            <person name="Bodnar A.G."/>
        </authorList>
    </citation>
    <scope>NUCLEOTIDE SEQUENCE</scope>
    <source>
        <strain evidence="4">GMGI-L3</strain>
    </source>
</reference>
<proteinExistence type="predicted"/>
<protein>
    <submittedName>
        <fullName evidence="4">FRA10AC1-like</fullName>
    </submittedName>
</protein>
<sequence length="898" mass="100468">MIFTCGWLCLGLRIYFVSVQAAHLPTDTDNRDGEEIQTYVDVEDISGQTHKNPLGVYQELLTNQINKVENEDSGFVPEADSGGILNENIFLSKRNYQKDQSSDSSGLVFNPAFRGPSVPTSSSNDRDFQSTDNRVSSSSHNQRLGDSGEYLVTYGNFQDDTANNRLRVATGRDYLYQQQQAGDQASKQELVLLFANSGKGSSALAPGCSLLHYSVKSRCSANVMELTVSSRVPVTGQLTLAEGDGEVAMDGPYMVLYAVLDTHSTITDARWRLVPELLKKDINKDCIICDVLSVRLVLKVGESTCGMEVFCQQKGGTNKIPTWGVPGAERAHGSLGTIPTNSVTSGPVSPHDPTSTAKTTISILRGLDMNGLPLTGEVGLGTKLVLVVSAYCKDVTLDLHLIKCQAKGEDGISIAIVKDGCSVAQVMGEFREVLGVVHESSFGATPVRRVTQYARLDAFNTRTTQQNISIVCTIKMCSGECVEQPSCVQSDINLGKSKRPTVSLFSQVVSLGKAFQAAGLSATPSEDKLSKNEQGVQSLGAGNAVDDLIGDCISYHTLYILICLLTGIHLAILGWCIYCVRRTTTRTVVQSCMEDYESPKRALYTDGYDSAFEEDVKLRRKQQERHALYQKDRLPRQGLPSRSFLADAASQDEGKRLRYQMSNMTAYERHKLLINHYVLYHPGSTAVLQRDSSRDKRDIDVIQENHQFLWDNKDIPDTWERQLAKKYFDKLFKEYCICDLSHYKENKVGMRWRIEREVLEGKGQFTCGEKKCKESEGLRTWEMNFGYFEQGIKKNALVKLRLCHDCSYKVNYHRQRKEVTKSIKHRHKESSKRKKSRKEKDGKAQNIKEETNEGDSVGNEKEMDETESEDNIWKGPAKLTDEKSREEEFEEYLEGLFL</sequence>
<feature type="compositionally biased region" description="Polar residues" evidence="1">
    <location>
        <begin position="130"/>
        <end position="144"/>
    </location>
</feature>
<dbReference type="PANTHER" id="PTHR11567">
    <property type="entry name" value="ACID PHOSPHATASE-RELATED"/>
    <property type="match status" value="1"/>
</dbReference>
<evidence type="ECO:0000313" key="5">
    <source>
        <dbReference type="Proteomes" id="UP000747542"/>
    </source>
</evidence>